<dbReference type="EMBL" id="JABWDY010014471">
    <property type="protein sequence ID" value="KAF5197615.1"/>
    <property type="molecule type" value="Genomic_DNA"/>
</dbReference>
<dbReference type="PANTHER" id="PTHR45125:SF3">
    <property type="entry name" value="NO-APICAL-MERISTEM-ASSOCIATED CARBOXY-TERMINAL DOMAIN PROTEIN"/>
    <property type="match status" value="1"/>
</dbReference>
<dbReference type="InterPro" id="IPR029466">
    <property type="entry name" value="NAM-associated_C"/>
</dbReference>
<reference evidence="3 4" key="1">
    <citation type="submission" date="2020-06" db="EMBL/GenBank/DDBJ databases">
        <title>Transcriptomic and genomic resources for Thalictrum thalictroides and T. hernandezii: Facilitating candidate gene discovery in an emerging model plant lineage.</title>
        <authorList>
            <person name="Arias T."/>
            <person name="Riano-Pachon D.M."/>
            <person name="Di Stilio V.S."/>
        </authorList>
    </citation>
    <scope>NUCLEOTIDE SEQUENCE [LARGE SCALE GENOMIC DNA]</scope>
    <source>
        <strain evidence="4">cv. WT478/WT964</strain>
        <tissue evidence="3">Leaves</tissue>
    </source>
</reference>
<proteinExistence type="predicted"/>
<evidence type="ECO:0000259" key="2">
    <source>
        <dbReference type="Pfam" id="PF14303"/>
    </source>
</evidence>
<dbReference type="Proteomes" id="UP000554482">
    <property type="component" value="Unassembled WGS sequence"/>
</dbReference>
<feature type="compositionally biased region" description="Low complexity" evidence="1">
    <location>
        <begin position="160"/>
        <end position="170"/>
    </location>
</feature>
<comment type="caution">
    <text evidence="3">The sequence shown here is derived from an EMBL/GenBank/DDBJ whole genome shotgun (WGS) entry which is preliminary data.</text>
</comment>
<feature type="domain" description="No apical meristem-associated C-terminal" evidence="2">
    <location>
        <begin position="121"/>
        <end position="292"/>
    </location>
</feature>
<gene>
    <name evidence="3" type="ORF">FRX31_012798</name>
</gene>
<organism evidence="3 4">
    <name type="scientific">Thalictrum thalictroides</name>
    <name type="common">Rue-anemone</name>
    <name type="synonym">Anemone thalictroides</name>
    <dbReference type="NCBI Taxonomy" id="46969"/>
    <lineage>
        <taxon>Eukaryota</taxon>
        <taxon>Viridiplantae</taxon>
        <taxon>Streptophyta</taxon>
        <taxon>Embryophyta</taxon>
        <taxon>Tracheophyta</taxon>
        <taxon>Spermatophyta</taxon>
        <taxon>Magnoliopsida</taxon>
        <taxon>Ranunculales</taxon>
        <taxon>Ranunculaceae</taxon>
        <taxon>Thalictroideae</taxon>
        <taxon>Thalictrum</taxon>
    </lineage>
</organism>
<evidence type="ECO:0000256" key="1">
    <source>
        <dbReference type="SAM" id="MobiDB-lite"/>
    </source>
</evidence>
<dbReference type="PANTHER" id="PTHR45125">
    <property type="entry name" value="F21J9.4-RELATED"/>
    <property type="match status" value="1"/>
</dbReference>
<protein>
    <recommendedName>
        <fullName evidence="2">No apical meristem-associated C-terminal domain-containing protein</fullName>
    </recommendedName>
</protein>
<accession>A0A7J6WME4</accession>
<dbReference type="Pfam" id="PF14303">
    <property type="entry name" value="NAM-associated"/>
    <property type="match status" value="1"/>
</dbReference>
<feature type="region of interest" description="Disordered" evidence="1">
    <location>
        <begin position="300"/>
        <end position="323"/>
    </location>
</feature>
<dbReference type="OrthoDB" id="2507178at2759"/>
<evidence type="ECO:0000313" key="4">
    <source>
        <dbReference type="Proteomes" id="UP000554482"/>
    </source>
</evidence>
<feature type="compositionally biased region" description="Polar residues" evidence="1">
    <location>
        <begin position="307"/>
        <end position="317"/>
    </location>
</feature>
<sequence length="323" mass="36558">MEVQTSEQTPKSQSRRGLNFSAFEDEMLCKAWLETEKDPVVLSNQLKQAYWDRVVDTYNQLMGSLTIRTTTSLMSRWSTIQKSVGDFCGFLTQLETSQNSLTTLEWINEAKRVYHTVYGQPFKFENCWNLLKGTPKWEEYCSAKGNTKKAKSALNVDITTSGLGASSTPTTPSPTPSTPSSAPFELDVDPISLDAPCKERVIRRKVENERKNDECGQYMAKVDEANIVLKNFLSAFDARLQKSEEIALRELQLKEQKMLERKIEKEQKIMDMDLSSMPPMRRDYYLARQKEILARWTASGQFGGSNEGHSGLQSEENSGGGTV</sequence>
<name>A0A7J6WME4_THATH</name>
<keyword evidence="4" id="KW-1185">Reference proteome</keyword>
<evidence type="ECO:0000313" key="3">
    <source>
        <dbReference type="EMBL" id="KAF5197615.1"/>
    </source>
</evidence>
<feature type="region of interest" description="Disordered" evidence="1">
    <location>
        <begin position="160"/>
        <end position="181"/>
    </location>
</feature>
<dbReference type="AlphaFoldDB" id="A0A7J6WME4"/>